<reference evidence="6 7" key="1">
    <citation type="submission" date="2016-04" db="EMBL/GenBank/DDBJ databases">
        <title>ATOL: Assembling a taxonomically balanced genome-scale reconstruction of the evolutionary history of the Enterobacteriaceae.</title>
        <authorList>
            <person name="Plunkett G.III."/>
            <person name="Neeno-Eckwall E.C."/>
            <person name="Glasner J.D."/>
            <person name="Perna N.T."/>
        </authorList>
    </citation>
    <scope>NUCLEOTIDE SEQUENCE [LARGE SCALE GENOMIC DNA]</scope>
    <source>
        <strain evidence="6 7">ATCC 51607</strain>
    </source>
</reference>
<dbReference type="PANTHER" id="PTHR30346">
    <property type="entry name" value="TRANSCRIPTIONAL DUAL REGULATOR HCAR-RELATED"/>
    <property type="match status" value="1"/>
</dbReference>
<dbReference type="PROSITE" id="PS50931">
    <property type="entry name" value="HTH_LYSR"/>
    <property type="match status" value="1"/>
</dbReference>
<dbReference type="Gene3D" id="3.40.190.10">
    <property type="entry name" value="Periplasmic binding protein-like II"/>
    <property type="match status" value="2"/>
</dbReference>
<dbReference type="PANTHER" id="PTHR30346:SF30">
    <property type="entry name" value="SMALL NEUTRAL PROTEASE REGULATORY PROTEIN"/>
    <property type="match status" value="1"/>
</dbReference>
<dbReference type="FunFam" id="1.10.10.10:FF:000001">
    <property type="entry name" value="LysR family transcriptional regulator"/>
    <property type="match status" value="1"/>
</dbReference>
<evidence type="ECO:0000256" key="1">
    <source>
        <dbReference type="ARBA" id="ARBA00009437"/>
    </source>
</evidence>
<dbReference type="InterPro" id="IPR005119">
    <property type="entry name" value="LysR_subst-bd"/>
</dbReference>
<sequence>MELRHIRYFLAVADAKSFTYAAEMLGIGQPPLSIQIRDLENEIGTKLFHRIARGVELTSAGTAFYDAVKVLPGLVEEAKSSALLASRGELGVLKVGFTSSSAFNSVVTRSIKKFKSDYKNVSLQLDEAHTDNLIKAVENGAIDVAFVRTDHLYSELLELHLILQEPLTIVLPEQNPYIAQSHITLNQLANEEMILCPRDYSVHLHDTIVALFEKAGCVPTVKQTAPQLSSIINLVSAGIGVSIVPSSMKAMSHASSGVAFYDIAEEGAYIPLSIVSRVHERSPIVKKFINNVAATQAEIMAVE</sequence>
<name>A0A1B7HSR2_9ENTR</name>
<dbReference type="GO" id="GO:0003700">
    <property type="term" value="F:DNA-binding transcription factor activity"/>
    <property type="evidence" value="ECO:0007669"/>
    <property type="project" value="InterPro"/>
</dbReference>
<dbReference type="EMBL" id="LXEO01000017">
    <property type="protein sequence ID" value="OAT18698.1"/>
    <property type="molecule type" value="Genomic_DNA"/>
</dbReference>
<evidence type="ECO:0000256" key="4">
    <source>
        <dbReference type="ARBA" id="ARBA00023163"/>
    </source>
</evidence>
<keyword evidence="4" id="KW-0804">Transcription</keyword>
<gene>
    <name evidence="6" type="ORF">M979_1522</name>
</gene>
<comment type="caution">
    <text evidence="6">The sequence shown here is derived from an EMBL/GenBank/DDBJ whole genome shotgun (WGS) entry which is preliminary data.</text>
</comment>
<dbReference type="Proteomes" id="UP000078286">
    <property type="component" value="Unassembled WGS sequence"/>
</dbReference>
<dbReference type="InterPro" id="IPR036388">
    <property type="entry name" value="WH-like_DNA-bd_sf"/>
</dbReference>
<comment type="similarity">
    <text evidence="1">Belongs to the LysR transcriptional regulatory family.</text>
</comment>
<protein>
    <submittedName>
        <fullName evidence="6">LysR family transcriptional regulator</fullName>
    </submittedName>
</protein>
<evidence type="ECO:0000313" key="6">
    <source>
        <dbReference type="EMBL" id="OAT18698.1"/>
    </source>
</evidence>
<evidence type="ECO:0000313" key="7">
    <source>
        <dbReference type="Proteomes" id="UP000078286"/>
    </source>
</evidence>
<dbReference type="PATRIC" id="fig|1354255.3.peg.1569"/>
<dbReference type="SUPFAM" id="SSF53850">
    <property type="entry name" value="Periplasmic binding protein-like II"/>
    <property type="match status" value="1"/>
</dbReference>
<feature type="domain" description="HTH lysR-type" evidence="5">
    <location>
        <begin position="1"/>
        <end position="58"/>
    </location>
</feature>
<accession>A0A1B7HSR2</accession>
<keyword evidence="7" id="KW-1185">Reference proteome</keyword>
<dbReference type="InterPro" id="IPR000847">
    <property type="entry name" value="LysR_HTH_N"/>
</dbReference>
<keyword evidence="3" id="KW-0238">DNA-binding</keyword>
<dbReference type="Gene3D" id="1.10.10.10">
    <property type="entry name" value="Winged helix-like DNA-binding domain superfamily/Winged helix DNA-binding domain"/>
    <property type="match status" value="1"/>
</dbReference>
<dbReference type="Pfam" id="PF03466">
    <property type="entry name" value="LysR_substrate"/>
    <property type="match status" value="1"/>
</dbReference>
<dbReference type="RefSeq" id="WP_064554324.1">
    <property type="nucleotide sequence ID" value="NZ_LXEO01000017.1"/>
</dbReference>
<proteinExistence type="inferred from homology"/>
<evidence type="ECO:0000259" key="5">
    <source>
        <dbReference type="PROSITE" id="PS50931"/>
    </source>
</evidence>
<evidence type="ECO:0000256" key="3">
    <source>
        <dbReference type="ARBA" id="ARBA00023125"/>
    </source>
</evidence>
<dbReference type="GO" id="GO:0032993">
    <property type="term" value="C:protein-DNA complex"/>
    <property type="evidence" value="ECO:0007669"/>
    <property type="project" value="TreeGrafter"/>
</dbReference>
<dbReference type="GO" id="GO:0003677">
    <property type="term" value="F:DNA binding"/>
    <property type="evidence" value="ECO:0007669"/>
    <property type="project" value="UniProtKB-KW"/>
</dbReference>
<organism evidence="6 7">
    <name type="scientific">Buttiauxella noackiae ATCC 51607</name>
    <dbReference type="NCBI Taxonomy" id="1354255"/>
    <lineage>
        <taxon>Bacteria</taxon>
        <taxon>Pseudomonadati</taxon>
        <taxon>Pseudomonadota</taxon>
        <taxon>Gammaproteobacteria</taxon>
        <taxon>Enterobacterales</taxon>
        <taxon>Enterobacteriaceae</taxon>
        <taxon>Buttiauxella</taxon>
    </lineage>
</organism>
<evidence type="ECO:0000256" key="2">
    <source>
        <dbReference type="ARBA" id="ARBA00023015"/>
    </source>
</evidence>
<keyword evidence="2" id="KW-0805">Transcription regulation</keyword>
<dbReference type="PRINTS" id="PR00039">
    <property type="entry name" value="HTHLYSR"/>
</dbReference>
<dbReference type="AlphaFoldDB" id="A0A1B7HSR2"/>
<dbReference type="SUPFAM" id="SSF46785">
    <property type="entry name" value="Winged helix' DNA-binding domain"/>
    <property type="match status" value="1"/>
</dbReference>
<dbReference type="InterPro" id="IPR036390">
    <property type="entry name" value="WH_DNA-bd_sf"/>
</dbReference>
<dbReference type="Pfam" id="PF00126">
    <property type="entry name" value="HTH_1"/>
    <property type="match status" value="1"/>
</dbReference>